<evidence type="ECO:0000313" key="2">
    <source>
        <dbReference type="EMBL" id="KAL2623921.1"/>
    </source>
</evidence>
<dbReference type="EMBL" id="JBHFFA010000005">
    <property type="protein sequence ID" value="KAL2623921.1"/>
    <property type="molecule type" value="Genomic_DNA"/>
</dbReference>
<dbReference type="AlphaFoldDB" id="A0ABD1YAZ7"/>
<accession>A0ABD1YAZ7</accession>
<evidence type="ECO:0000313" key="3">
    <source>
        <dbReference type="Proteomes" id="UP001605036"/>
    </source>
</evidence>
<feature type="region of interest" description="Disordered" evidence="1">
    <location>
        <begin position="123"/>
        <end position="214"/>
    </location>
</feature>
<comment type="caution">
    <text evidence="2">The sequence shown here is derived from an EMBL/GenBank/DDBJ whole genome shotgun (WGS) entry which is preliminary data.</text>
</comment>
<protein>
    <submittedName>
        <fullName evidence="2">Uncharacterized protein</fullName>
    </submittedName>
</protein>
<keyword evidence="3" id="KW-1185">Reference proteome</keyword>
<dbReference type="Proteomes" id="UP001605036">
    <property type="component" value="Unassembled WGS sequence"/>
</dbReference>
<feature type="compositionally biased region" description="Polar residues" evidence="1">
    <location>
        <begin position="124"/>
        <end position="149"/>
    </location>
</feature>
<sequence>MAEMKDADYDNDVQANKDTVTSEHPDNIYLRKDDDDVDEGGPSRPAQASKTLHKLTVSRPTLLTMKSGGSDKKSSSGTKRNKPKQDDCLEEGVVTSLPRRSWPLLCLEMEFISPGENILGNKNAPRNESTFGNKATLGNKTTSSNNTALENGVIINDNPPRNEDGTLPGNKKDKPIIVHEVEGSSDTKGLPRRKQDEAGIGSHEGALSPGSLNKQELDDARQEIWEELHHSNTRSAKLPSTAMELIAQMASIYIKKHSSGLLQEDVVHEVQELGLDPELEMLRTTIADDLASKKPDVVNITEVVAPKE</sequence>
<organism evidence="2 3">
    <name type="scientific">Riccia fluitans</name>
    <dbReference type="NCBI Taxonomy" id="41844"/>
    <lineage>
        <taxon>Eukaryota</taxon>
        <taxon>Viridiplantae</taxon>
        <taxon>Streptophyta</taxon>
        <taxon>Embryophyta</taxon>
        <taxon>Marchantiophyta</taxon>
        <taxon>Marchantiopsida</taxon>
        <taxon>Marchantiidae</taxon>
        <taxon>Marchantiales</taxon>
        <taxon>Ricciaceae</taxon>
        <taxon>Riccia</taxon>
    </lineage>
</organism>
<gene>
    <name evidence="2" type="ORF">R1flu_008166</name>
</gene>
<name>A0ABD1YAZ7_9MARC</name>
<reference evidence="2 3" key="1">
    <citation type="submission" date="2024-09" db="EMBL/GenBank/DDBJ databases">
        <title>Chromosome-scale assembly of Riccia fluitans.</title>
        <authorList>
            <person name="Paukszto L."/>
            <person name="Sawicki J."/>
            <person name="Karawczyk K."/>
            <person name="Piernik-Szablinska J."/>
            <person name="Szczecinska M."/>
            <person name="Mazdziarz M."/>
        </authorList>
    </citation>
    <scope>NUCLEOTIDE SEQUENCE [LARGE SCALE GENOMIC DNA]</scope>
    <source>
        <strain evidence="2">Rf_01</strain>
        <tissue evidence="2">Aerial parts of the thallus</tissue>
    </source>
</reference>
<feature type="compositionally biased region" description="Basic and acidic residues" evidence="1">
    <location>
        <begin position="160"/>
        <end position="182"/>
    </location>
</feature>
<feature type="compositionally biased region" description="Basic and acidic residues" evidence="1">
    <location>
        <begin position="20"/>
        <end position="34"/>
    </location>
</feature>
<evidence type="ECO:0000256" key="1">
    <source>
        <dbReference type="SAM" id="MobiDB-lite"/>
    </source>
</evidence>
<feature type="region of interest" description="Disordered" evidence="1">
    <location>
        <begin position="1"/>
        <end position="94"/>
    </location>
</feature>
<proteinExistence type="predicted"/>